<feature type="region of interest" description="Disordered" evidence="1">
    <location>
        <begin position="165"/>
        <end position="264"/>
    </location>
</feature>
<keyword evidence="3" id="KW-1185">Reference proteome</keyword>
<organism evidence="2 3">
    <name type="scientific">Phytophthora lilii</name>
    <dbReference type="NCBI Taxonomy" id="2077276"/>
    <lineage>
        <taxon>Eukaryota</taxon>
        <taxon>Sar</taxon>
        <taxon>Stramenopiles</taxon>
        <taxon>Oomycota</taxon>
        <taxon>Peronosporomycetes</taxon>
        <taxon>Peronosporales</taxon>
        <taxon>Peronosporaceae</taxon>
        <taxon>Phytophthora</taxon>
    </lineage>
</organism>
<dbReference type="OrthoDB" id="197967at2759"/>
<accession>A0A9W6WU93</accession>
<protein>
    <submittedName>
        <fullName evidence="2">Unnamed protein product</fullName>
    </submittedName>
</protein>
<dbReference type="Pfam" id="PF09725">
    <property type="entry name" value="Fra10Ac1"/>
    <property type="match status" value="1"/>
</dbReference>
<sequence>MTLYSASTRRRNSVSSEASSIAPRNDRAVSGAELEVLKQKFQFIRDDEADAEQGETDWQVRMSVRYYRQLFREYALADLSRYKEGKIGLRWRTEMEVVAGKGQFSCGNKRCDERAGLHSYELLFAYVEHGERKRCLVKVRACSACAQKLFYKKLMEVRKKKAQKQERKWRRLEKHSSIGKRQAKRRRRSASRSESHAESDDEDADEYTIESSDDDENAVTGEEVHRLCAKINAQQKEDFAGTSRADATAPKSDKRSESFSELMP</sequence>
<evidence type="ECO:0000256" key="1">
    <source>
        <dbReference type="SAM" id="MobiDB-lite"/>
    </source>
</evidence>
<dbReference type="GO" id="GO:0016791">
    <property type="term" value="F:phosphatase activity"/>
    <property type="evidence" value="ECO:0007669"/>
    <property type="project" value="TreeGrafter"/>
</dbReference>
<evidence type="ECO:0000313" key="3">
    <source>
        <dbReference type="Proteomes" id="UP001165083"/>
    </source>
</evidence>
<dbReference type="Proteomes" id="UP001165083">
    <property type="component" value="Unassembled WGS sequence"/>
</dbReference>
<dbReference type="EMBL" id="BSXW01000265">
    <property type="protein sequence ID" value="GMF16963.1"/>
    <property type="molecule type" value="Genomic_DNA"/>
</dbReference>
<gene>
    <name evidence="2" type="ORF">Plil01_000613500</name>
</gene>
<feature type="compositionally biased region" description="Acidic residues" evidence="1">
    <location>
        <begin position="199"/>
        <end position="217"/>
    </location>
</feature>
<feature type="region of interest" description="Disordered" evidence="1">
    <location>
        <begin position="1"/>
        <end position="22"/>
    </location>
</feature>
<proteinExistence type="predicted"/>
<dbReference type="PANTHER" id="PTHR11567">
    <property type="entry name" value="ACID PHOSPHATASE-RELATED"/>
    <property type="match status" value="1"/>
</dbReference>
<dbReference type="PANTHER" id="PTHR11567:SF25">
    <property type="entry name" value="PROTEIN FRA10AC1"/>
    <property type="match status" value="1"/>
</dbReference>
<dbReference type="InterPro" id="IPR050645">
    <property type="entry name" value="Histidine_acid_phosphatase"/>
</dbReference>
<evidence type="ECO:0000313" key="2">
    <source>
        <dbReference type="EMBL" id="GMF16963.1"/>
    </source>
</evidence>
<comment type="caution">
    <text evidence="2">The sequence shown here is derived from an EMBL/GenBank/DDBJ whole genome shotgun (WGS) entry which is preliminary data.</text>
</comment>
<feature type="compositionally biased region" description="Polar residues" evidence="1">
    <location>
        <begin position="1"/>
        <end position="19"/>
    </location>
</feature>
<name>A0A9W6WU93_9STRA</name>
<feature type="compositionally biased region" description="Basic residues" evidence="1">
    <location>
        <begin position="165"/>
        <end position="190"/>
    </location>
</feature>
<dbReference type="AlphaFoldDB" id="A0A9W6WU93"/>
<dbReference type="InterPro" id="IPR019129">
    <property type="entry name" value="Folate-sensitive_fs_Fra10Ac1"/>
</dbReference>
<reference evidence="2" key="1">
    <citation type="submission" date="2023-04" db="EMBL/GenBank/DDBJ databases">
        <title>Phytophthora lilii NBRC 32176.</title>
        <authorList>
            <person name="Ichikawa N."/>
            <person name="Sato H."/>
            <person name="Tonouchi N."/>
        </authorList>
    </citation>
    <scope>NUCLEOTIDE SEQUENCE</scope>
    <source>
        <strain evidence="2">NBRC 32176</strain>
    </source>
</reference>